<feature type="non-terminal residue" evidence="1">
    <location>
        <position position="1"/>
    </location>
</feature>
<keyword evidence="2" id="KW-1185">Reference proteome</keyword>
<dbReference type="RefSeq" id="XP_002782792.1">
    <property type="nucleotide sequence ID" value="XM_002782746.1"/>
</dbReference>
<proteinExistence type="predicted"/>
<evidence type="ECO:0000313" key="2">
    <source>
        <dbReference type="Proteomes" id="UP000007800"/>
    </source>
</evidence>
<reference evidence="1 2" key="1">
    <citation type="submission" date="2008-07" db="EMBL/GenBank/DDBJ databases">
        <authorList>
            <person name="El-Sayed N."/>
            <person name="Caler E."/>
            <person name="Inman J."/>
            <person name="Amedeo P."/>
            <person name="Hass B."/>
            <person name="Wortman J."/>
        </authorList>
    </citation>
    <scope>NUCLEOTIDE SEQUENCE [LARGE SCALE GENOMIC DNA]</scope>
    <source>
        <strain evidence="2">ATCC 50983 / TXsc</strain>
    </source>
</reference>
<dbReference type="Proteomes" id="UP000007800">
    <property type="component" value="Unassembled WGS sequence"/>
</dbReference>
<dbReference type="AlphaFoldDB" id="C5KLQ4"/>
<dbReference type="OMA" id="RTEWTAR"/>
<sequence length="221" mass="24068">RIIITMKKILSLSEILPDLTSFDEDPFTRCIFIQGLQRSLSTAALNAVLTRAFGPVSESAIFTSLDTSTVTSVCIFVHEHSASVAAGVDHLASNGDALARRFLAILGPDVSIKRFDPRHGEGIMVAGRCSLKLPNIRVISLDGKFRPSTPSTETTSIGDASTPRFDRTEWTARTVRILSSAVEPLRGEVSDEVLRKRFSVGRLVDEDNCSSSVDEEDCAQQ</sequence>
<dbReference type="InParanoid" id="C5KLQ4"/>
<dbReference type="GeneID" id="9045432"/>
<dbReference type="EMBL" id="GG674124">
    <property type="protein sequence ID" value="EER14587.1"/>
    <property type="molecule type" value="Genomic_DNA"/>
</dbReference>
<dbReference type="OrthoDB" id="10263399at2759"/>
<evidence type="ECO:0000313" key="1">
    <source>
        <dbReference type="EMBL" id="EER14587.1"/>
    </source>
</evidence>
<accession>C5KLQ4</accession>
<organism evidence="2">
    <name type="scientific">Perkinsus marinus (strain ATCC 50983 / TXsc)</name>
    <dbReference type="NCBI Taxonomy" id="423536"/>
    <lineage>
        <taxon>Eukaryota</taxon>
        <taxon>Sar</taxon>
        <taxon>Alveolata</taxon>
        <taxon>Perkinsozoa</taxon>
        <taxon>Perkinsea</taxon>
        <taxon>Perkinsida</taxon>
        <taxon>Perkinsidae</taxon>
        <taxon>Perkinsus</taxon>
    </lineage>
</organism>
<evidence type="ECO:0008006" key="3">
    <source>
        <dbReference type="Google" id="ProtNLM"/>
    </source>
</evidence>
<name>C5KLQ4_PERM5</name>
<protein>
    <recommendedName>
        <fullName evidence="3">RRM domain-containing protein</fullName>
    </recommendedName>
</protein>
<gene>
    <name evidence="1" type="ORF">Pmar_PMAR025051</name>
</gene>